<dbReference type="EMBL" id="JBFYGN010000053">
    <property type="protein sequence ID" value="MEX8195426.1"/>
    <property type="molecule type" value="Genomic_DNA"/>
</dbReference>
<reference evidence="1 2" key="1">
    <citation type="journal article" date="2013" name="Int. J. Syst. Evol. Microbiol.">
        <title>Comamonas guangdongensis sp. nov., isolated from subterranean forest sediment, and emended description of the genus Comamonas.</title>
        <authorList>
            <person name="Zhang J."/>
            <person name="Wang Y."/>
            <person name="Zhou S."/>
            <person name="Wu C."/>
            <person name="He J."/>
            <person name="Li F."/>
        </authorList>
    </citation>
    <scope>NUCLEOTIDE SEQUENCE [LARGE SCALE GENOMIC DNA]</scope>
    <source>
        <strain evidence="1 2">CCTCC AB2011133</strain>
    </source>
</reference>
<name>A0ABV4A306_9BURK</name>
<organism evidence="1 2">
    <name type="scientific">Comamonas guangdongensis</name>
    <dbReference type="NCBI Taxonomy" id="510515"/>
    <lineage>
        <taxon>Bacteria</taxon>
        <taxon>Pseudomonadati</taxon>
        <taxon>Pseudomonadota</taxon>
        <taxon>Betaproteobacteria</taxon>
        <taxon>Burkholderiales</taxon>
        <taxon>Comamonadaceae</taxon>
        <taxon>Comamonas</taxon>
    </lineage>
</organism>
<sequence length="147" mass="16940">MSARHYRIFLYAEEILAGAEEQLDERDREDRSALSVPGHTTIRDACFYLLGVLTGMRSSELSSIEVSAGRTEVKNGFVFHWVAAVEYKTKKGCVEYLMPAMGHRILRILERWSQPYRARLAKMYGPRKSWCILQLRTGESTMAIRLH</sequence>
<accession>A0ABV4A306</accession>
<protein>
    <recommendedName>
        <fullName evidence="3">Tyr recombinase domain-containing protein</fullName>
    </recommendedName>
</protein>
<keyword evidence="2" id="KW-1185">Reference proteome</keyword>
<proteinExistence type="predicted"/>
<evidence type="ECO:0000313" key="2">
    <source>
        <dbReference type="Proteomes" id="UP001561046"/>
    </source>
</evidence>
<comment type="caution">
    <text evidence="1">The sequence shown here is derived from an EMBL/GenBank/DDBJ whole genome shotgun (WGS) entry which is preliminary data.</text>
</comment>
<evidence type="ECO:0000313" key="1">
    <source>
        <dbReference type="EMBL" id="MEX8195426.1"/>
    </source>
</evidence>
<feature type="non-terminal residue" evidence="1">
    <location>
        <position position="147"/>
    </location>
</feature>
<evidence type="ECO:0008006" key="3">
    <source>
        <dbReference type="Google" id="ProtNLM"/>
    </source>
</evidence>
<gene>
    <name evidence="1" type="ORF">AB6724_21600</name>
</gene>
<dbReference type="InterPro" id="IPR011010">
    <property type="entry name" value="DNA_brk_join_enz"/>
</dbReference>
<dbReference type="Proteomes" id="UP001561046">
    <property type="component" value="Unassembled WGS sequence"/>
</dbReference>
<dbReference type="SUPFAM" id="SSF56349">
    <property type="entry name" value="DNA breaking-rejoining enzymes"/>
    <property type="match status" value="1"/>
</dbReference>